<evidence type="ECO:0000256" key="10">
    <source>
        <dbReference type="SAM" id="SignalP"/>
    </source>
</evidence>
<evidence type="ECO:0000256" key="8">
    <source>
        <dbReference type="PIRSR" id="PIRSR618044-2"/>
    </source>
</evidence>
<feature type="chain" id="PRO_5001598330" evidence="10">
    <location>
        <begin position="32"/>
        <end position="313"/>
    </location>
</feature>
<keyword evidence="6" id="KW-0961">Cell wall biogenesis/degradation</keyword>
<sequence length="313" mass="33417">MERRGGKAIRRWGTAVIASAAALTVAVPAGAAQTTEAARGPSGVSAKGAYLLDNGTNKQLWAKAADTKRPMASTTKLMTATVVLDSRGLDLNKKVSVKQSYIDYTARVGGSKADLQKGDKLTVKQLVYGLLLPSGCDAAMALADTFGTGDTTAKRTKSFIAQMNKKASALGMTRTHYDTFDGISEGGQNYTTPRDMAKLARHALRNATLGTVVKSVDTIQKAPAANGRTRTYYWNNTNRLLGSYSGAIGIKTGTGTAPGRCLVFAAKRDGRTVVGVILNAPKRYPDAKKMLDWAFRAHTEVTWRQLPKGTPQD</sequence>
<keyword evidence="3 13" id="KW-0378">Hydrolase</keyword>
<dbReference type="GO" id="GO:0006508">
    <property type="term" value="P:proteolysis"/>
    <property type="evidence" value="ECO:0007669"/>
    <property type="project" value="InterPro"/>
</dbReference>
<evidence type="ECO:0000259" key="11">
    <source>
        <dbReference type="Pfam" id="PF00768"/>
    </source>
</evidence>
<keyword evidence="2 10" id="KW-0732">Signal</keyword>
<evidence type="ECO:0000313" key="13">
    <source>
        <dbReference type="EMBL" id="MBP2059779.1"/>
    </source>
</evidence>
<feature type="active site" evidence="7">
    <location>
        <position position="134"/>
    </location>
</feature>
<dbReference type="GO" id="GO:0009252">
    <property type="term" value="P:peptidoglycan biosynthetic process"/>
    <property type="evidence" value="ECO:0007669"/>
    <property type="project" value="UniProtKB-KW"/>
</dbReference>
<name>A0A061A124_9ACTN</name>
<dbReference type="Gene3D" id="3.40.710.10">
    <property type="entry name" value="DD-peptidase/beta-lactamase superfamily"/>
    <property type="match status" value="1"/>
</dbReference>
<dbReference type="InterPro" id="IPR001967">
    <property type="entry name" value="Peptidase_S11_N"/>
</dbReference>
<dbReference type="SUPFAM" id="SSF56601">
    <property type="entry name" value="beta-lactamase/transpeptidase-like"/>
    <property type="match status" value="1"/>
</dbReference>
<feature type="binding site" evidence="8">
    <location>
        <position position="251"/>
    </location>
    <ligand>
        <name>substrate</name>
    </ligand>
</feature>
<proteinExistence type="inferred from homology"/>
<dbReference type="GO" id="GO:0009002">
    <property type="term" value="F:serine-type D-Ala-D-Ala carboxypeptidase activity"/>
    <property type="evidence" value="ECO:0007669"/>
    <property type="project" value="UniProtKB-EC"/>
</dbReference>
<dbReference type="AlphaFoldDB" id="A0A061A124"/>
<evidence type="ECO:0000256" key="2">
    <source>
        <dbReference type="ARBA" id="ARBA00022729"/>
    </source>
</evidence>
<evidence type="ECO:0000256" key="3">
    <source>
        <dbReference type="ARBA" id="ARBA00022801"/>
    </source>
</evidence>
<reference evidence="13 14" key="2">
    <citation type="submission" date="2021-03" db="EMBL/GenBank/DDBJ databases">
        <title>Genomic Encyclopedia of Type Strains, Phase IV (KMG-IV): sequencing the most valuable type-strain genomes for metagenomic binning, comparative biology and taxonomic classification.</title>
        <authorList>
            <person name="Goeker M."/>
        </authorList>
    </citation>
    <scope>NUCLEOTIDE SEQUENCE [LARGE SCALE GENOMIC DNA]</scope>
    <source>
        <strain evidence="13 14">DSM 41954</strain>
    </source>
</reference>
<keyword evidence="4" id="KW-0133">Cell shape</keyword>
<feature type="active site" description="Acyl-ester intermediate" evidence="7">
    <location>
        <position position="73"/>
    </location>
</feature>
<gene>
    <name evidence="13" type="ORF">J2Z30_000777</name>
    <name evidence="12" type="ORF">SIRAN8515</name>
</gene>
<evidence type="ECO:0000256" key="4">
    <source>
        <dbReference type="ARBA" id="ARBA00022960"/>
    </source>
</evidence>
<feature type="signal peptide" evidence="10">
    <location>
        <begin position="1"/>
        <end position="31"/>
    </location>
</feature>
<dbReference type="PANTHER" id="PTHR21581">
    <property type="entry name" value="D-ALANYL-D-ALANINE CARBOXYPEPTIDASE"/>
    <property type="match status" value="1"/>
</dbReference>
<keyword evidence="12" id="KW-0121">Carboxypeptidase</keyword>
<evidence type="ECO:0000256" key="7">
    <source>
        <dbReference type="PIRSR" id="PIRSR618044-1"/>
    </source>
</evidence>
<evidence type="ECO:0000256" key="1">
    <source>
        <dbReference type="ARBA" id="ARBA00007164"/>
    </source>
</evidence>
<organism evidence="12">
    <name type="scientific">Streptomyces iranensis</name>
    <dbReference type="NCBI Taxonomy" id="576784"/>
    <lineage>
        <taxon>Bacteria</taxon>
        <taxon>Bacillati</taxon>
        <taxon>Actinomycetota</taxon>
        <taxon>Actinomycetes</taxon>
        <taxon>Kitasatosporales</taxon>
        <taxon>Streptomycetaceae</taxon>
        <taxon>Streptomyces</taxon>
        <taxon>Streptomyces violaceusniger group</taxon>
    </lineage>
</organism>
<evidence type="ECO:0000256" key="9">
    <source>
        <dbReference type="RuleBase" id="RU004016"/>
    </source>
</evidence>
<feature type="active site" description="Proton acceptor" evidence="7">
    <location>
        <position position="76"/>
    </location>
</feature>
<protein>
    <submittedName>
        <fullName evidence="13">D-alanyl-D-alanine carboxypeptidase (Penicillin-binding protein 5/6)</fullName>
        <ecNumber evidence="13">3.4.16.4</ecNumber>
    </submittedName>
    <submittedName>
        <fullName evidence="12">Peptidase S11 D-alanyl-D-alaninecarboxypeptidase 1</fullName>
    </submittedName>
</protein>
<dbReference type="PANTHER" id="PTHR21581:SF33">
    <property type="entry name" value="D-ALANYL-D-ALANINE CARBOXYPEPTIDASE DACB"/>
    <property type="match status" value="1"/>
</dbReference>
<dbReference type="RefSeq" id="WP_044579065.1">
    <property type="nucleotide sequence ID" value="NZ_BAABDR010000073.1"/>
</dbReference>
<dbReference type="GO" id="GO:0071555">
    <property type="term" value="P:cell wall organization"/>
    <property type="evidence" value="ECO:0007669"/>
    <property type="project" value="UniProtKB-KW"/>
</dbReference>
<evidence type="ECO:0000313" key="12">
    <source>
        <dbReference type="EMBL" id="CDR14962.1"/>
    </source>
</evidence>
<feature type="domain" description="Peptidase S11 D-alanyl-D-alanine carboxypeptidase A N-terminal" evidence="11">
    <location>
        <begin position="41"/>
        <end position="281"/>
    </location>
</feature>
<keyword evidence="12" id="KW-0645">Protease</keyword>
<evidence type="ECO:0000256" key="5">
    <source>
        <dbReference type="ARBA" id="ARBA00022984"/>
    </source>
</evidence>
<dbReference type="EC" id="3.4.16.4" evidence="13"/>
<dbReference type="PRINTS" id="PR00725">
    <property type="entry name" value="DADACBPTASE1"/>
</dbReference>
<dbReference type="InterPro" id="IPR012338">
    <property type="entry name" value="Beta-lactam/transpept-like"/>
</dbReference>
<accession>A0A061A124</accession>
<dbReference type="HOGENOM" id="CLU_027070_7_0_11"/>
<evidence type="ECO:0000313" key="14">
    <source>
        <dbReference type="Proteomes" id="UP000756710"/>
    </source>
</evidence>
<dbReference type="Pfam" id="PF00768">
    <property type="entry name" value="Peptidase_S11"/>
    <property type="match status" value="1"/>
</dbReference>
<dbReference type="GO" id="GO:0008360">
    <property type="term" value="P:regulation of cell shape"/>
    <property type="evidence" value="ECO:0007669"/>
    <property type="project" value="UniProtKB-KW"/>
</dbReference>
<dbReference type="EMBL" id="JAGGLR010000002">
    <property type="protein sequence ID" value="MBP2059779.1"/>
    <property type="molecule type" value="Genomic_DNA"/>
</dbReference>
<dbReference type="Proteomes" id="UP000756710">
    <property type="component" value="Unassembled WGS sequence"/>
</dbReference>
<evidence type="ECO:0000256" key="6">
    <source>
        <dbReference type="ARBA" id="ARBA00023316"/>
    </source>
</evidence>
<comment type="similarity">
    <text evidence="1 9">Belongs to the peptidase S11 family.</text>
</comment>
<keyword evidence="14" id="KW-1185">Reference proteome</keyword>
<keyword evidence="5" id="KW-0573">Peptidoglycan synthesis</keyword>
<reference evidence="12" key="1">
    <citation type="submission" date="2014-05" db="EMBL/GenBank/DDBJ databases">
        <authorList>
            <person name="Horn Fabian"/>
        </authorList>
    </citation>
    <scope>NUCLEOTIDE SEQUENCE</scope>
</reference>
<dbReference type="InterPro" id="IPR018044">
    <property type="entry name" value="Peptidase_S11"/>
</dbReference>
<dbReference type="EMBL" id="LK022848">
    <property type="protein sequence ID" value="CDR14962.1"/>
    <property type="molecule type" value="Genomic_DNA"/>
</dbReference>